<dbReference type="Proteomes" id="UP000596004">
    <property type="component" value="Chromosome"/>
</dbReference>
<protein>
    <recommendedName>
        <fullName evidence="1">DUF6884 domain-containing protein</fullName>
    </recommendedName>
</protein>
<accession>A0A7T9DJX6</accession>
<gene>
    <name evidence="2" type="ORF">IPJ89_00510</name>
</gene>
<sequence>MRTIYLIGCVKKKATIPSIARQLYISPLFKLSLRYAEKQKPDAIYILSAMHGVMELNQTIAPYNQTLLGKKVTELHAWGARVKAQLEAKADLKKDQFIFLAGNNYQSALRPHLTHWNDPLAGLGLGKRLHWLKEHTTHD</sequence>
<dbReference type="EMBL" id="CP064981">
    <property type="protein sequence ID" value="QQR92713.1"/>
    <property type="molecule type" value="Genomic_DNA"/>
</dbReference>
<evidence type="ECO:0000259" key="1">
    <source>
        <dbReference type="Pfam" id="PF21818"/>
    </source>
</evidence>
<organism evidence="2">
    <name type="scientific">Candidatus Iainarchaeum sp</name>
    <dbReference type="NCBI Taxonomy" id="3101447"/>
    <lineage>
        <taxon>Archaea</taxon>
        <taxon>Candidatus Iainarchaeota</taxon>
        <taxon>Candidatus Iainarchaeia</taxon>
        <taxon>Candidatus Iainarchaeales</taxon>
        <taxon>Candidatus Iainarchaeaceae</taxon>
        <taxon>Candidatus Iainarchaeum</taxon>
    </lineage>
</organism>
<dbReference type="Pfam" id="PF21818">
    <property type="entry name" value="DUF6884"/>
    <property type="match status" value="1"/>
</dbReference>
<dbReference type="InterPro" id="IPR049251">
    <property type="entry name" value="DUF6884"/>
</dbReference>
<reference evidence="2" key="1">
    <citation type="submission" date="2020-11" db="EMBL/GenBank/DDBJ databases">
        <title>Connecting structure to function with the recovery of over 1000 high-quality activated sludge metagenome-assembled genomes encoding full-length rRNA genes using long-read sequencing.</title>
        <authorList>
            <person name="Singleton C.M."/>
            <person name="Petriglieri F."/>
            <person name="Kristensen J.M."/>
            <person name="Kirkegaard R.H."/>
            <person name="Michaelsen T.Y."/>
            <person name="Andersen M.H."/>
            <person name="Karst S.M."/>
            <person name="Dueholm M.S."/>
            <person name="Nielsen P.H."/>
            <person name="Albertsen M."/>
        </authorList>
    </citation>
    <scope>NUCLEOTIDE SEQUENCE</scope>
    <source>
        <strain evidence="2">Fred_18-Q3-R57-64_BAT3C.431</strain>
    </source>
</reference>
<name>A0A7T9DJX6_9ARCH</name>
<feature type="domain" description="DUF6884" evidence="1">
    <location>
        <begin position="4"/>
        <end position="134"/>
    </location>
</feature>
<dbReference type="AlphaFoldDB" id="A0A7T9DJX6"/>
<evidence type="ECO:0000313" key="2">
    <source>
        <dbReference type="EMBL" id="QQR92713.1"/>
    </source>
</evidence>
<proteinExistence type="predicted"/>